<dbReference type="EMBL" id="AYSA01000866">
    <property type="protein sequence ID" value="ESZ89585.1"/>
    <property type="molecule type" value="Genomic_DNA"/>
</dbReference>
<evidence type="ECO:0000313" key="2">
    <source>
        <dbReference type="Proteomes" id="UP000019487"/>
    </source>
</evidence>
<keyword evidence="2" id="KW-1185">Reference proteome</keyword>
<protein>
    <submittedName>
        <fullName evidence="1">Uncharacterized protein</fullName>
    </submittedName>
</protein>
<gene>
    <name evidence="1" type="ORF">SBOR_10029</name>
</gene>
<proteinExistence type="predicted"/>
<sequence>MSIIHPISSLLLSGSGAQNCDQVLDIYSPFQFGYAGNTSAIAIWRSKTNNPNSSTRNTPGYIFTPDESILDKEFTSILSLNIQQGNFDQDRYCLPKMRYNELMIYYQIKINILFPLILATEFERLIRGYPGTENKVVISSTPKEMKPIDYGMILAVLVLAQINSQQDKIFNSETTNTEGSKPFEATHQISKFCSIPQFTLTKMNILFALYWNKASDISFGREFMWKAGYIIEMLHYDPFYHDPNYCK</sequence>
<organism evidence="1 2">
    <name type="scientific">Sclerotinia borealis (strain F-4128)</name>
    <dbReference type="NCBI Taxonomy" id="1432307"/>
    <lineage>
        <taxon>Eukaryota</taxon>
        <taxon>Fungi</taxon>
        <taxon>Dikarya</taxon>
        <taxon>Ascomycota</taxon>
        <taxon>Pezizomycotina</taxon>
        <taxon>Leotiomycetes</taxon>
        <taxon>Helotiales</taxon>
        <taxon>Sclerotiniaceae</taxon>
        <taxon>Sclerotinia</taxon>
    </lineage>
</organism>
<dbReference type="HOGENOM" id="CLU_1125095_0_0_1"/>
<dbReference type="Proteomes" id="UP000019487">
    <property type="component" value="Unassembled WGS sequence"/>
</dbReference>
<reference evidence="1 2" key="1">
    <citation type="journal article" date="2014" name="Genome Announc.">
        <title>Draft genome sequence of Sclerotinia borealis, a psychrophilic plant pathogenic fungus.</title>
        <authorList>
            <person name="Mardanov A.V."/>
            <person name="Beletsky A.V."/>
            <person name="Kadnikov V.V."/>
            <person name="Ignatov A.N."/>
            <person name="Ravin N.V."/>
        </authorList>
    </citation>
    <scope>NUCLEOTIDE SEQUENCE [LARGE SCALE GENOMIC DNA]</scope>
    <source>
        <strain evidence="2">F-4157</strain>
    </source>
</reference>
<comment type="caution">
    <text evidence="1">The sequence shown here is derived from an EMBL/GenBank/DDBJ whole genome shotgun (WGS) entry which is preliminary data.</text>
</comment>
<evidence type="ECO:0000313" key="1">
    <source>
        <dbReference type="EMBL" id="ESZ89585.1"/>
    </source>
</evidence>
<accession>W9C4T4</accession>
<name>W9C4T4_SCLBF</name>
<dbReference type="AlphaFoldDB" id="W9C4T4"/>